<keyword evidence="1" id="KW-0472">Membrane</keyword>
<dbReference type="PANTHER" id="PTHR43751:SF3">
    <property type="entry name" value="SULFATASE N-TERMINAL DOMAIN-CONTAINING PROTEIN"/>
    <property type="match status" value="1"/>
</dbReference>
<dbReference type="EMBL" id="VGIY01000093">
    <property type="protein sequence ID" value="MBM3317226.1"/>
    <property type="molecule type" value="Genomic_DNA"/>
</dbReference>
<dbReference type="CDD" id="cd16148">
    <property type="entry name" value="sulfatase_like"/>
    <property type="match status" value="1"/>
</dbReference>
<dbReference type="InterPro" id="IPR052701">
    <property type="entry name" value="GAG_Ulvan_Degrading_Sulfatases"/>
</dbReference>
<feature type="domain" description="Sulfatase N-terminal" evidence="2">
    <location>
        <begin position="194"/>
        <end position="539"/>
    </location>
</feature>
<dbReference type="Gene3D" id="3.40.720.10">
    <property type="entry name" value="Alkaline Phosphatase, subunit A"/>
    <property type="match status" value="1"/>
</dbReference>
<dbReference type="InterPro" id="IPR000917">
    <property type="entry name" value="Sulfatase_N"/>
</dbReference>
<evidence type="ECO:0000313" key="3">
    <source>
        <dbReference type="EMBL" id="MBM3317226.1"/>
    </source>
</evidence>
<feature type="transmembrane region" description="Helical" evidence="1">
    <location>
        <begin position="79"/>
        <end position="100"/>
    </location>
</feature>
<evidence type="ECO:0000256" key="1">
    <source>
        <dbReference type="SAM" id="Phobius"/>
    </source>
</evidence>
<reference evidence="3" key="1">
    <citation type="submission" date="2019-03" db="EMBL/GenBank/DDBJ databases">
        <title>Lake Tanganyika Metagenome-Assembled Genomes (MAGs).</title>
        <authorList>
            <person name="Tran P."/>
        </authorList>
    </citation>
    <scope>NUCLEOTIDE SEQUENCE</scope>
    <source>
        <strain evidence="3">M_DeepCast_400m_m2_100</strain>
    </source>
</reference>
<gene>
    <name evidence="3" type="ORF">FJY75_05190</name>
</gene>
<evidence type="ECO:0000259" key="2">
    <source>
        <dbReference type="Pfam" id="PF00884"/>
    </source>
</evidence>
<accession>A0A937X7R3</accession>
<protein>
    <submittedName>
        <fullName evidence="3">Sulfatase</fullName>
    </submittedName>
</protein>
<dbReference type="InterPro" id="IPR017850">
    <property type="entry name" value="Alkaline_phosphatase_core_sf"/>
</dbReference>
<dbReference type="SUPFAM" id="SSF53649">
    <property type="entry name" value="Alkaline phosphatase-like"/>
    <property type="match status" value="1"/>
</dbReference>
<keyword evidence="1" id="KW-1133">Transmembrane helix</keyword>
<dbReference type="PANTHER" id="PTHR43751">
    <property type="entry name" value="SULFATASE"/>
    <property type="match status" value="1"/>
</dbReference>
<dbReference type="Proteomes" id="UP000748308">
    <property type="component" value="Unassembled WGS sequence"/>
</dbReference>
<feature type="transmembrane region" description="Helical" evidence="1">
    <location>
        <begin position="12"/>
        <end position="32"/>
    </location>
</feature>
<feature type="transmembrane region" description="Helical" evidence="1">
    <location>
        <begin position="106"/>
        <end position="130"/>
    </location>
</feature>
<dbReference type="AlphaFoldDB" id="A0A937X7R3"/>
<feature type="transmembrane region" description="Helical" evidence="1">
    <location>
        <begin position="52"/>
        <end position="72"/>
    </location>
</feature>
<sequence length="662" mass="71438">MSDTDPSRPSWGAPLAAGALAGALGGVIEVLVQLGRSGSAIQRVHLFEAAVFYALVGTLAGLGLLVLGLLLLRRPPSLAFSAAMSTALFAFLLVGGFVNLRYLPEALAPLSLAATGVLLLAALALGRCVFVFLRRLRRAGLRLWPRRRGAGLLAALGAAAALVALALVSYLPGERAEPAPEGRAPGGGEPEGRPNVLILLVDALRADHLSLHGYERPTSPAIDSFAAGALVFDAAAAQSPWTKPSTATILTGRYPSAHGVNLMASGVPESIELLPEMLRREGYRTAILTANHFVTPVFGFGRGVDHVYASHPPRFLQLMIGHLLARLHEWSSIAGRTMALLERVERRLVGGGTPAGGLGAEGLMRALRDWLAEEPEGERPFFAYVHFMEPHAPYAPPEPYDTLFMTPEIAAMPRVSNYPSYAGFLPFETGKPISADSLSSMVALYDGAIRYFDDCFAGLLADLRATGREENTLIVLTADHGEEFYDRGGWGHGHSLHEELIRVPLILSCPRRLGAFAGTRYPHQVRHVDLLPTILEVCGLPAPEGLDGLTLLPILLGLEPAEPPRPAYCEVDHGGHFAHALRRDAEKVMFCQRGTERRLLLYDLLADPGERDDLAPREPERARLAEARLNEFQAGIGRPAGRVEVTIDEATRERLRALGYVR</sequence>
<name>A0A937X7R3_UNCEI</name>
<organism evidence="3 4">
    <name type="scientific">Eiseniibacteriota bacterium</name>
    <dbReference type="NCBI Taxonomy" id="2212470"/>
    <lineage>
        <taxon>Bacteria</taxon>
        <taxon>Candidatus Eiseniibacteriota</taxon>
    </lineage>
</organism>
<feature type="transmembrane region" description="Helical" evidence="1">
    <location>
        <begin position="150"/>
        <end position="171"/>
    </location>
</feature>
<comment type="caution">
    <text evidence="3">The sequence shown here is derived from an EMBL/GenBank/DDBJ whole genome shotgun (WGS) entry which is preliminary data.</text>
</comment>
<keyword evidence="1" id="KW-0812">Transmembrane</keyword>
<proteinExistence type="predicted"/>
<evidence type="ECO:0000313" key="4">
    <source>
        <dbReference type="Proteomes" id="UP000748308"/>
    </source>
</evidence>
<dbReference type="Pfam" id="PF00884">
    <property type="entry name" value="Sulfatase"/>
    <property type="match status" value="1"/>
</dbReference>